<organism evidence="1 2">
    <name type="scientific">Candidatus Seongchinamella marina</name>
    <dbReference type="NCBI Taxonomy" id="2518990"/>
    <lineage>
        <taxon>Bacteria</taxon>
        <taxon>Pseudomonadati</taxon>
        <taxon>Pseudomonadota</taxon>
        <taxon>Gammaproteobacteria</taxon>
        <taxon>Cellvibrionales</taxon>
        <taxon>Halieaceae</taxon>
        <taxon>Seongchinamella</taxon>
    </lineage>
</organism>
<evidence type="ECO:0000313" key="1">
    <source>
        <dbReference type="EMBL" id="MCX2973570.1"/>
    </source>
</evidence>
<sequence>MNLPKPDRVQVVKGWLDSDGQSQEKVFDVAWAGERIPNAAGKVPAIGNTVNEETADFSNIIGTQELSALWTDQGFDPKVRAFYYIRALQIPTARHSLYDAIALQIGEADRGANSLQERAYSSPIWYTP</sequence>
<evidence type="ECO:0000313" key="2">
    <source>
        <dbReference type="Proteomes" id="UP001143307"/>
    </source>
</evidence>
<proteinExistence type="predicted"/>
<dbReference type="EMBL" id="SHNP01000002">
    <property type="protein sequence ID" value="MCX2973570.1"/>
    <property type="molecule type" value="Genomic_DNA"/>
</dbReference>
<reference evidence="1" key="1">
    <citation type="submission" date="2019-02" db="EMBL/GenBank/DDBJ databases">
        <authorList>
            <person name="Li S.-H."/>
        </authorList>
    </citation>
    <scope>NUCLEOTIDE SEQUENCE</scope>
    <source>
        <strain evidence="1">IMCC8485</strain>
    </source>
</reference>
<name>A0ABT3SU98_9GAMM</name>
<accession>A0ABT3SU98</accession>
<gene>
    <name evidence="1" type="ORF">EYC87_08240</name>
</gene>
<protein>
    <submittedName>
        <fullName evidence="1">DUF3604 domain-containing protein</fullName>
    </submittedName>
</protein>
<dbReference type="InterPro" id="IPR022028">
    <property type="entry name" value="DUF3604"/>
</dbReference>
<dbReference type="Pfam" id="PF12228">
    <property type="entry name" value="DUF3604"/>
    <property type="match status" value="1"/>
</dbReference>
<comment type="caution">
    <text evidence="1">The sequence shown here is derived from an EMBL/GenBank/DDBJ whole genome shotgun (WGS) entry which is preliminary data.</text>
</comment>
<dbReference type="Proteomes" id="UP001143307">
    <property type="component" value="Unassembled WGS sequence"/>
</dbReference>
<keyword evidence="2" id="KW-1185">Reference proteome</keyword>